<dbReference type="EMBL" id="BASM01000019">
    <property type="protein sequence ID" value="GAD26639.1"/>
    <property type="molecule type" value="Genomic_DNA"/>
</dbReference>
<accession>A0ABQ0IWR7</accession>
<name>A0ABQ0IWR7_GLUTH</name>
<keyword evidence="2" id="KW-1185">Reference proteome</keyword>
<sequence>MRLLPLWEQRISGGIGKRRKLAEIYGLFFGKSCLSPATELSPV</sequence>
<organism evidence="1 2">
    <name type="scientific">Gluconobacter thailandicus NBRC 3257</name>
    <dbReference type="NCBI Taxonomy" id="1381097"/>
    <lineage>
        <taxon>Bacteria</taxon>
        <taxon>Pseudomonadati</taxon>
        <taxon>Pseudomonadota</taxon>
        <taxon>Alphaproteobacteria</taxon>
        <taxon>Acetobacterales</taxon>
        <taxon>Acetobacteraceae</taxon>
        <taxon>Gluconobacter</taxon>
    </lineage>
</organism>
<proteinExistence type="predicted"/>
<comment type="caution">
    <text evidence="1">The sequence shown here is derived from an EMBL/GenBank/DDBJ whole genome shotgun (WGS) entry which is preliminary data.</text>
</comment>
<evidence type="ECO:0000313" key="2">
    <source>
        <dbReference type="Proteomes" id="UP000018209"/>
    </source>
</evidence>
<protein>
    <submittedName>
        <fullName evidence="1">Uncharacterized protein</fullName>
    </submittedName>
</protein>
<evidence type="ECO:0000313" key="1">
    <source>
        <dbReference type="EMBL" id="GAD26639.1"/>
    </source>
</evidence>
<gene>
    <name evidence="1" type="ORF">NBRC3257_1638</name>
</gene>
<dbReference type="Proteomes" id="UP000018209">
    <property type="component" value="Unassembled WGS sequence"/>
</dbReference>
<reference evidence="1 2" key="1">
    <citation type="submission" date="2013-08" db="EMBL/GenBank/DDBJ databases">
        <title>Gluconobacter thailandicus NBRC 3257 whole genome sequence.</title>
        <authorList>
            <person name="Matsutani M."/>
            <person name="Yakushi T."/>
            <person name="Matsushita K."/>
        </authorList>
    </citation>
    <scope>NUCLEOTIDE SEQUENCE [LARGE SCALE GENOMIC DNA]</scope>
    <source>
        <strain evidence="1 2">NBRC 3257</strain>
    </source>
</reference>